<evidence type="ECO:0000313" key="5">
    <source>
        <dbReference type="EMBL" id="MBE1875422.1"/>
    </source>
</evidence>
<dbReference type="InterPro" id="IPR036388">
    <property type="entry name" value="WH-like_DNA-bd_sf"/>
</dbReference>
<keyword evidence="1" id="KW-0805">Transcription regulation</keyword>
<evidence type="ECO:0000256" key="2">
    <source>
        <dbReference type="ARBA" id="ARBA00023125"/>
    </source>
</evidence>
<protein>
    <submittedName>
        <fullName evidence="5">Helix-turn-helix transcriptional regulator</fullName>
    </submittedName>
</protein>
<dbReference type="SUPFAM" id="SSF46894">
    <property type="entry name" value="C-terminal effector domain of the bipartite response regulators"/>
    <property type="match status" value="1"/>
</dbReference>
<keyword evidence="2" id="KW-0238">DNA-binding</keyword>
<keyword evidence="6" id="KW-1185">Reference proteome</keyword>
<reference evidence="5 6" key="1">
    <citation type="submission" date="2020-10" db="EMBL/GenBank/DDBJ databases">
        <title>Myceligenerans pegani sp. nov., an endophytic actinomycete isolated from Peganum harmala L. in Xinjiang, China.</title>
        <authorList>
            <person name="Xin L."/>
        </authorList>
    </citation>
    <scope>NUCLEOTIDE SEQUENCE [LARGE SCALE GENOMIC DNA]</scope>
    <source>
        <strain evidence="5 6">TRM65318</strain>
    </source>
</reference>
<dbReference type="SMART" id="SM00421">
    <property type="entry name" value="HTH_LUXR"/>
    <property type="match status" value="1"/>
</dbReference>
<evidence type="ECO:0000256" key="3">
    <source>
        <dbReference type="ARBA" id="ARBA00023163"/>
    </source>
</evidence>
<dbReference type="InterPro" id="IPR011990">
    <property type="entry name" value="TPR-like_helical_dom_sf"/>
</dbReference>
<dbReference type="EMBL" id="JADAQT010000064">
    <property type="protein sequence ID" value="MBE1875422.1"/>
    <property type="molecule type" value="Genomic_DNA"/>
</dbReference>
<feature type="domain" description="HTH luxR-type" evidence="4">
    <location>
        <begin position="482"/>
        <end position="547"/>
    </location>
</feature>
<dbReference type="PRINTS" id="PR00038">
    <property type="entry name" value="HTHLUXR"/>
</dbReference>
<accession>A0ABR9MXC0</accession>
<sequence length="549" mass="59241">MGVLDDLHRAREAYQRRDWIVAYRALSGLDRTEPDRTELTAGDFVALATSAFLLGRRNDSVQALQRAYQHAVGHHDARTAARAAYWLTMILNTGGEPAIAGGWLSRGRRLLDDLDGGDDVVERGYLLQQVALGHVMKGEIAEALEVTPQVTAYGRRFADPDLTAMGLHMEARLAIFTGRVPDGLRMLDEAMASVVAGEVSAVYSGVIYCSCIEACQEISEFSRMREWTHALSTWCDAQPGLVPFTGQCAVHRGQLMRLHGAFRDAVAELDRAAARYTEEGGSQAVGQAFYEQAEALRLLGEYDAAHLAYEKASGQGHPAQPGRALLWFERGRRDAALAAVRRLLTEWQDPVHRSRALPAAVDVLVGSDEAGEAAPLAEELSGIATAFDCTGLRAAACYALAQVALARGDAEPALAEGRRAAEGWSRLEAPYELARSRVLVGRALRLLGDEESARSDLAAARDAFAGLAARPAQRAAAELLGDGERPGGLSPREIEVLRLVATGRSNVEIAGQLVLSEKTVARHLSNIFAKLDVGSRTAAAAFAYEHRLV</sequence>
<gene>
    <name evidence="5" type="ORF">IHE71_06845</name>
</gene>
<dbReference type="Pfam" id="PF00196">
    <property type="entry name" value="GerE"/>
    <property type="match status" value="1"/>
</dbReference>
<dbReference type="PANTHER" id="PTHR44688">
    <property type="entry name" value="DNA-BINDING TRANSCRIPTIONAL ACTIVATOR DEVR_DOSR"/>
    <property type="match status" value="1"/>
</dbReference>
<evidence type="ECO:0000259" key="4">
    <source>
        <dbReference type="PROSITE" id="PS50043"/>
    </source>
</evidence>
<dbReference type="PROSITE" id="PS50043">
    <property type="entry name" value="HTH_LUXR_2"/>
    <property type="match status" value="1"/>
</dbReference>
<dbReference type="Proteomes" id="UP000625527">
    <property type="component" value="Unassembled WGS sequence"/>
</dbReference>
<dbReference type="SUPFAM" id="SSF48452">
    <property type="entry name" value="TPR-like"/>
    <property type="match status" value="1"/>
</dbReference>
<name>A0ABR9MXC0_9MICO</name>
<dbReference type="Gene3D" id="1.10.10.10">
    <property type="entry name" value="Winged helix-like DNA-binding domain superfamily/Winged helix DNA-binding domain"/>
    <property type="match status" value="1"/>
</dbReference>
<organism evidence="5 6">
    <name type="scientific">Myceligenerans pegani</name>
    <dbReference type="NCBI Taxonomy" id="2776917"/>
    <lineage>
        <taxon>Bacteria</taxon>
        <taxon>Bacillati</taxon>
        <taxon>Actinomycetota</taxon>
        <taxon>Actinomycetes</taxon>
        <taxon>Micrococcales</taxon>
        <taxon>Promicromonosporaceae</taxon>
        <taxon>Myceligenerans</taxon>
    </lineage>
</organism>
<evidence type="ECO:0000256" key="1">
    <source>
        <dbReference type="ARBA" id="ARBA00023015"/>
    </source>
</evidence>
<dbReference type="PANTHER" id="PTHR44688:SF16">
    <property type="entry name" value="DNA-BINDING TRANSCRIPTIONAL ACTIVATOR DEVR_DOSR"/>
    <property type="match status" value="1"/>
</dbReference>
<proteinExistence type="predicted"/>
<dbReference type="Gene3D" id="1.25.40.10">
    <property type="entry name" value="Tetratricopeptide repeat domain"/>
    <property type="match status" value="1"/>
</dbReference>
<comment type="caution">
    <text evidence="5">The sequence shown here is derived from an EMBL/GenBank/DDBJ whole genome shotgun (WGS) entry which is preliminary data.</text>
</comment>
<evidence type="ECO:0000313" key="6">
    <source>
        <dbReference type="Proteomes" id="UP000625527"/>
    </source>
</evidence>
<keyword evidence="3" id="KW-0804">Transcription</keyword>
<dbReference type="RefSeq" id="WP_192861998.1">
    <property type="nucleotide sequence ID" value="NZ_JADAQT010000064.1"/>
</dbReference>
<dbReference type="InterPro" id="IPR000792">
    <property type="entry name" value="Tscrpt_reg_LuxR_C"/>
</dbReference>
<dbReference type="PROSITE" id="PS00622">
    <property type="entry name" value="HTH_LUXR_1"/>
    <property type="match status" value="1"/>
</dbReference>
<dbReference type="CDD" id="cd06170">
    <property type="entry name" value="LuxR_C_like"/>
    <property type="match status" value="1"/>
</dbReference>
<dbReference type="InterPro" id="IPR016032">
    <property type="entry name" value="Sig_transdc_resp-reg_C-effctor"/>
</dbReference>